<dbReference type="Pfam" id="PF13508">
    <property type="entry name" value="Acetyltransf_7"/>
    <property type="match status" value="1"/>
</dbReference>
<name>A0A4D4MF99_STRAX</name>
<dbReference type="InterPro" id="IPR016181">
    <property type="entry name" value="Acyl_CoA_acyltransferase"/>
</dbReference>
<evidence type="ECO:0000313" key="5">
    <source>
        <dbReference type="Proteomes" id="UP000302139"/>
    </source>
</evidence>
<dbReference type="GO" id="GO:0016747">
    <property type="term" value="F:acyltransferase activity, transferring groups other than amino-acyl groups"/>
    <property type="evidence" value="ECO:0007669"/>
    <property type="project" value="InterPro"/>
</dbReference>
<dbReference type="Proteomes" id="UP000299211">
    <property type="component" value="Unassembled WGS sequence"/>
</dbReference>
<dbReference type="EMBL" id="BJHX01000005">
    <property type="protein sequence ID" value="GDY70464.1"/>
    <property type="molecule type" value="Genomic_DNA"/>
</dbReference>
<evidence type="ECO:0000313" key="4">
    <source>
        <dbReference type="Proteomes" id="UP000299211"/>
    </source>
</evidence>
<dbReference type="Gene3D" id="3.40.630.30">
    <property type="match status" value="1"/>
</dbReference>
<dbReference type="CDD" id="cd04301">
    <property type="entry name" value="NAT_SF"/>
    <property type="match status" value="1"/>
</dbReference>
<evidence type="ECO:0000313" key="3">
    <source>
        <dbReference type="EMBL" id="GDY80780.1"/>
    </source>
</evidence>
<reference evidence="3 4" key="1">
    <citation type="submission" date="2019-04" db="EMBL/GenBank/DDBJ databases">
        <title>Draft genome sequences of Streptomyces avermitilis ATCC 31267.</title>
        <authorList>
            <person name="Komaki H."/>
            <person name="Tamura T."/>
            <person name="Hosoyama A."/>
        </authorList>
    </citation>
    <scope>NUCLEOTIDE SEQUENCE [LARGE SCALE GENOMIC DNA]</scope>
    <source>
        <strain evidence="3 4">ATCC 31267</strain>
    </source>
</reference>
<gene>
    <name evidence="2" type="ORF">SAV14893_098570</name>
    <name evidence="3" type="ORF">SAV31267_102650</name>
</gene>
<dbReference type="PROSITE" id="PS51186">
    <property type="entry name" value="GNAT"/>
    <property type="match status" value="1"/>
</dbReference>
<dbReference type="InterPro" id="IPR000182">
    <property type="entry name" value="GNAT_dom"/>
</dbReference>
<protein>
    <recommendedName>
        <fullName evidence="1">N-acetyltransferase domain-containing protein</fullName>
    </recommendedName>
</protein>
<comment type="caution">
    <text evidence="2">The sequence shown here is derived from an EMBL/GenBank/DDBJ whole genome shotgun (WGS) entry which is preliminary data.</text>
</comment>
<dbReference type="OMA" id="YERWGFI"/>
<dbReference type="SUPFAM" id="SSF55729">
    <property type="entry name" value="Acyl-CoA N-acyltransferases (Nat)"/>
    <property type="match status" value="1"/>
</dbReference>
<dbReference type="RefSeq" id="WP_011109673.1">
    <property type="nucleotide sequence ID" value="NZ_BAABTN010000019.1"/>
</dbReference>
<dbReference type="Proteomes" id="UP000302139">
    <property type="component" value="Unassembled WGS sequence"/>
</dbReference>
<evidence type="ECO:0000259" key="1">
    <source>
        <dbReference type="PROSITE" id="PS51186"/>
    </source>
</evidence>
<dbReference type="AlphaFoldDB" id="A0A4D4MF99"/>
<accession>A0A4D4MF99</accession>
<dbReference type="GeneID" id="41537136"/>
<organism evidence="2 5">
    <name type="scientific">Streptomyces avermitilis</name>
    <dbReference type="NCBI Taxonomy" id="33903"/>
    <lineage>
        <taxon>Bacteria</taxon>
        <taxon>Bacillati</taxon>
        <taxon>Actinomycetota</taxon>
        <taxon>Actinomycetes</taxon>
        <taxon>Kitasatosporales</taxon>
        <taxon>Streptomycetaceae</taxon>
        <taxon>Streptomyces</taxon>
    </lineage>
</organism>
<feature type="domain" description="N-acetyltransferase" evidence="1">
    <location>
        <begin position="12"/>
        <end position="200"/>
    </location>
</feature>
<proteinExistence type="predicted"/>
<reference evidence="2 5" key="2">
    <citation type="submission" date="2019-04" db="EMBL/GenBank/DDBJ databases">
        <title>Draft genome sequences of Streptomyces avermitilis NBRC 14893.</title>
        <authorList>
            <person name="Komaki H."/>
            <person name="Tamura T."/>
            <person name="Hosoyama A."/>
        </authorList>
    </citation>
    <scope>NUCLEOTIDE SEQUENCE [LARGE SCALE GENOMIC DNA]</scope>
    <source>
        <strain evidence="2 5">NBRC 14893</strain>
    </source>
</reference>
<evidence type="ECO:0000313" key="2">
    <source>
        <dbReference type="EMBL" id="GDY70464.1"/>
    </source>
</evidence>
<dbReference type="EMBL" id="BJHY01000004">
    <property type="protein sequence ID" value="GDY80780.1"/>
    <property type="molecule type" value="Genomic_DNA"/>
</dbReference>
<sequence>MGRVKARKGETSGVRPARVGEGDAVRTLLAEVARDEQDRMQLAASCHLLDSGVDTARYAEPFRFLVFERRRTLLGAVLVQGGNLGSKPGDDLADLKAHQNLYAQQVGMQRKMFDRVNAVSAHLAFMAVAPASRGQGIGRQLVRAAADIERRRGRRLLTGYVWDDDLAHMYERWGFIVSPAEMAAFFLREKVGNLYAPSAAALNLTEGSRLIVLPLVPEVRAYDIGTADQPFPAVVGVEEPFDPTHLDTPEELTKVKERIEALVQQQMTLYGPERTRAMFDAFLGQSGN</sequence>